<reference evidence="2 3" key="1">
    <citation type="journal article" date="2010" name="Science">
        <title>Genomic comparison of the ants Camponotus floridanus and Harpegnathos saltator.</title>
        <authorList>
            <person name="Bonasio R."/>
            <person name="Zhang G."/>
            <person name="Ye C."/>
            <person name="Mutti N.S."/>
            <person name="Fang X."/>
            <person name="Qin N."/>
            <person name="Donahue G."/>
            <person name="Yang P."/>
            <person name="Li Q."/>
            <person name="Li C."/>
            <person name="Zhang P."/>
            <person name="Huang Z."/>
            <person name="Berger S.L."/>
            <person name="Reinberg D."/>
            <person name="Wang J."/>
            <person name="Liebig J."/>
        </authorList>
    </citation>
    <scope>NUCLEOTIDE SEQUENCE [LARGE SCALE GENOMIC DNA]</scope>
    <source>
        <strain evidence="2 3">R22 G/1</strain>
    </source>
</reference>
<sequence>ASVLEASMKILGVSVRSKNLKGTYVKVLRDASVAIAAGTTLMERRMAMGQNGENLEILEELREENRQLQTSQEQMKKEVEELR</sequence>
<gene>
    <name evidence="2" type="ORF">EAI_17498</name>
</gene>
<keyword evidence="1" id="KW-0175">Coiled coil</keyword>
<protein>
    <submittedName>
        <fullName evidence="2">Uncharacterized protein</fullName>
    </submittedName>
</protein>
<feature type="non-terminal residue" evidence="2">
    <location>
        <position position="1"/>
    </location>
</feature>
<evidence type="ECO:0000256" key="1">
    <source>
        <dbReference type="SAM" id="Coils"/>
    </source>
</evidence>
<evidence type="ECO:0000313" key="2">
    <source>
        <dbReference type="EMBL" id="EFN76696.1"/>
    </source>
</evidence>
<dbReference type="InParanoid" id="E2C5T4"/>
<dbReference type="EMBL" id="GL452810">
    <property type="protein sequence ID" value="EFN76696.1"/>
    <property type="molecule type" value="Genomic_DNA"/>
</dbReference>
<dbReference type="Proteomes" id="UP000008237">
    <property type="component" value="Unassembled WGS sequence"/>
</dbReference>
<keyword evidence="3" id="KW-1185">Reference proteome</keyword>
<evidence type="ECO:0000313" key="3">
    <source>
        <dbReference type="Proteomes" id="UP000008237"/>
    </source>
</evidence>
<feature type="coiled-coil region" evidence="1">
    <location>
        <begin position="54"/>
        <end position="81"/>
    </location>
</feature>
<accession>E2C5T4</accession>
<proteinExistence type="predicted"/>
<name>E2C5T4_HARSA</name>
<dbReference type="AlphaFoldDB" id="E2C5T4"/>
<organism evidence="3">
    <name type="scientific">Harpegnathos saltator</name>
    <name type="common">Jerdon's jumping ant</name>
    <dbReference type="NCBI Taxonomy" id="610380"/>
    <lineage>
        <taxon>Eukaryota</taxon>
        <taxon>Metazoa</taxon>
        <taxon>Ecdysozoa</taxon>
        <taxon>Arthropoda</taxon>
        <taxon>Hexapoda</taxon>
        <taxon>Insecta</taxon>
        <taxon>Pterygota</taxon>
        <taxon>Neoptera</taxon>
        <taxon>Endopterygota</taxon>
        <taxon>Hymenoptera</taxon>
        <taxon>Apocrita</taxon>
        <taxon>Aculeata</taxon>
        <taxon>Formicoidea</taxon>
        <taxon>Formicidae</taxon>
        <taxon>Ponerinae</taxon>
        <taxon>Ponerini</taxon>
        <taxon>Harpegnathos</taxon>
    </lineage>
</organism>
<feature type="non-terminal residue" evidence="2">
    <location>
        <position position="83"/>
    </location>
</feature>